<reference evidence="3" key="1">
    <citation type="submission" date="2021-02" db="EMBL/GenBank/DDBJ databases">
        <title>First Annotated Genome of the Yellow-green Alga Tribonema minus.</title>
        <authorList>
            <person name="Mahan K.M."/>
        </authorList>
    </citation>
    <scope>NUCLEOTIDE SEQUENCE</scope>
    <source>
        <strain evidence="3">UTEX B ZZ1240</strain>
    </source>
</reference>
<dbReference type="GO" id="GO:0008180">
    <property type="term" value="C:COP9 signalosome"/>
    <property type="evidence" value="ECO:0007669"/>
    <property type="project" value="TreeGrafter"/>
</dbReference>
<dbReference type="Pfam" id="PF22788">
    <property type="entry name" value="COP9_hel_rpt"/>
    <property type="match status" value="2"/>
</dbReference>
<dbReference type="PANTHER" id="PTHR10758">
    <property type="entry name" value="26S PROTEASOME NON-ATPASE REGULATORY SUBUNIT 3/COP9 SIGNALOSOME COMPLEX SUBUNIT 3"/>
    <property type="match status" value="1"/>
</dbReference>
<evidence type="ECO:0000313" key="4">
    <source>
        <dbReference type="Proteomes" id="UP000664859"/>
    </source>
</evidence>
<protein>
    <recommendedName>
        <fullName evidence="2">COP9 signalosome complex subunit 3 N-terminal helical repeats domain-containing protein</fullName>
    </recommendedName>
</protein>
<dbReference type="InterPro" id="IPR050756">
    <property type="entry name" value="CSN3"/>
</dbReference>
<feature type="domain" description="COP9 signalosome complex subunit 3 N-terminal helical repeats" evidence="2">
    <location>
        <begin position="38"/>
        <end position="119"/>
    </location>
</feature>
<evidence type="ECO:0000313" key="3">
    <source>
        <dbReference type="EMBL" id="KAG5192803.1"/>
    </source>
</evidence>
<accession>A0A836CPI7</accession>
<evidence type="ECO:0000259" key="2">
    <source>
        <dbReference type="Pfam" id="PF22788"/>
    </source>
</evidence>
<comment type="caution">
    <text evidence="3">The sequence shown here is derived from an EMBL/GenBank/DDBJ whole genome shotgun (WGS) entry which is preliminary data.</text>
</comment>
<dbReference type="AlphaFoldDB" id="A0A836CPI7"/>
<sequence>MKSAHFHNASHACRNNEASVQCAGAGNKVPDAAFCGVAREMLLSAIGPQARAACRPFAAVCHHYSAACIAASAAQDAIAPLWRAAEALAPEDGCLTAVDADLLECCIHAKCYHIGARWLAAHPVYKCYHIGARWLAAHPVYKCYRVGARWLAAHPVYKCYHVGARWLAAHPVYKVLPKKAALTCTCSVLPKKTALTPHHLMRYLYYAGVVCIGVKQWRMALDFFHMACTTPAQQLSALAVESRKKAVLVSLLLLGEAPPLPPYAPAPARSMTTHLSAYTAIADAFERDDVAAAARAVHTARDQLTADGNLGLANQAAAARVGRKVLQLTQAYITLSLQAYITLSLQAYITLSLQDIATKVGLSGPKEAEAHILRMAPPPHVNAHARVQICTPGGTFTRAFTVLQQVELKLITARIEHLPSGSVGSATVHFADEAEDEATADALARLQDEATVDALARLQGELKATLALAARVRAVDAALSVDPAYVTHASEHAAAGPAAAAAAAGAQAHAWADEDMPNYLT</sequence>
<keyword evidence="1" id="KW-0963">Cytoplasm</keyword>
<dbReference type="OrthoDB" id="29061at2759"/>
<evidence type="ECO:0000256" key="1">
    <source>
        <dbReference type="ARBA" id="ARBA00022490"/>
    </source>
</evidence>
<keyword evidence="4" id="KW-1185">Reference proteome</keyword>
<organism evidence="3 4">
    <name type="scientific">Tribonema minus</name>
    <dbReference type="NCBI Taxonomy" id="303371"/>
    <lineage>
        <taxon>Eukaryota</taxon>
        <taxon>Sar</taxon>
        <taxon>Stramenopiles</taxon>
        <taxon>Ochrophyta</taxon>
        <taxon>PX clade</taxon>
        <taxon>Xanthophyceae</taxon>
        <taxon>Tribonematales</taxon>
        <taxon>Tribonemataceae</taxon>
        <taxon>Tribonema</taxon>
    </lineage>
</organism>
<dbReference type="InterPro" id="IPR055089">
    <property type="entry name" value="COP9_N"/>
</dbReference>
<gene>
    <name evidence="3" type="ORF">JKP88DRAFT_347318</name>
</gene>
<dbReference type="PANTHER" id="PTHR10758:SF1">
    <property type="entry name" value="COP9 SIGNALOSOME COMPLEX SUBUNIT 3"/>
    <property type="match status" value="1"/>
</dbReference>
<dbReference type="Proteomes" id="UP000664859">
    <property type="component" value="Unassembled WGS sequence"/>
</dbReference>
<dbReference type="EMBL" id="JAFCMP010000002">
    <property type="protein sequence ID" value="KAG5192803.1"/>
    <property type="molecule type" value="Genomic_DNA"/>
</dbReference>
<proteinExistence type="predicted"/>
<dbReference type="GO" id="GO:0006511">
    <property type="term" value="P:ubiquitin-dependent protein catabolic process"/>
    <property type="evidence" value="ECO:0007669"/>
    <property type="project" value="TreeGrafter"/>
</dbReference>
<feature type="domain" description="COP9 signalosome complex subunit 3 N-terminal helical repeats" evidence="2">
    <location>
        <begin position="191"/>
        <end position="265"/>
    </location>
</feature>
<name>A0A836CPI7_9STRA</name>